<dbReference type="RefSeq" id="WP_377281289.1">
    <property type="nucleotide sequence ID" value="NZ_JBHRSI010000003.1"/>
</dbReference>
<sequence length="280" mass="30703">MTDTLAPQRLTGPFRAPHNGFQQAPGSIHNDEVASKLGFKGGTVPGSVHMDQFVPMLVQLYGPAWFETGDISLHFTQATVDKEEVQAIVDPGEPRARLQMFNKAGQQICIGTASPKARDEASEVAKRLADQAEAEPGRLRIYADIKPGDVTSDIPMKVARESYEASLGRITERLPIYDEKGVLSPAHVVRLAHMSRPFVLAKSKQPYVGLFGALEVRHLAGPLFADRDYVGRTTMRKLTESPKTENAWYDIDIADAATGKDVASVTFMIRAMKPSSPLWS</sequence>
<evidence type="ECO:0000256" key="1">
    <source>
        <dbReference type="SAM" id="MobiDB-lite"/>
    </source>
</evidence>
<dbReference type="Proteomes" id="UP001597237">
    <property type="component" value="Unassembled WGS sequence"/>
</dbReference>
<reference evidence="3" key="1">
    <citation type="journal article" date="2019" name="Int. J. Syst. Evol. Microbiol.">
        <title>The Global Catalogue of Microorganisms (GCM) 10K type strain sequencing project: providing services to taxonomists for standard genome sequencing and annotation.</title>
        <authorList>
            <consortium name="The Broad Institute Genomics Platform"/>
            <consortium name="The Broad Institute Genome Sequencing Center for Infectious Disease"/>
            <person name="Wu L."/>
            <person name="Ma J."/>
        </authorList>
    </citation>
    <scope>NUCLEOTIDE SEQUENCE [LARGE SCALE GENOMIC DNA]</scope>
    <source>
        <strain evidence="3">DFY28</strain>
    </source>
</reference>
<gene>
    <name evidence="2" type="ORF">ACFSC0_00595</name>
</gene>
<keyword evidence="3" id="KW-1185">Reference proteome</keyword>
<proteinExistence type="predicted"/>
<protein>
    <submittedName>
        <fullName evidence="2">Uncharacterized protein</fullName>
    </submittedName>
</protein>
<dbReference type="EMBL" id="JBHUEY010000001">
    <property type="protein sequence ID" value="MFD1781878.1"/>
    <property type="molecule type" value="Genomic_DNA"/>
</dbReference>
<comment type="caution">
    <text evidence="2">The sequence shown here is derived from an EMBL/GenBank/DDBJ whole genome shotgun (WGS) entry which is preliminary data.</text>
</comment>
<name>A0ABW4MVV1_9CAUL</name>
<feature type="region of interest" description="Disordered" evidence="1">
    <location>
        <begin position="1"/>
        <end position="22"/>
    </location>
</feature>
<evidence type="ECO:0000313" key="2">
    <source>
        <dbReference type="EMBL" id="MFD1781878.1"/>
    </source>
</evidence>
<accession>A0ABW4MVV1</accession>
<evidence type="ECO:0000313" key="3">
    <source>
        <dbReference type="Proteomes" id="UP001597237"/>
    </source>
</evidence>
<organism evidence="2 3">
    <name type="scientific">Phenylobacterium terrae</name>
    <dbReference type="NCBI Taxonomy" id="2665495"/>
    <lineage>
        <taxon>Bacteria</taxon>
        <taxon>Pseudomonadati</taxon>
        <taxon>Pseudomonadota</taxon>
        <taxon>Alphaproteobacteria</taxon>
        <taxon>Caulobacterales</taxon>
        <taxon>Caulobacteraceae</taxon>
        <taxon>Phenylobacterium</taxon>
    </lineage>
</organism>